<organism evidence="9 10">
    <name type="scientific">Canariomyces notabilis</name>
    <dbReference type="NCBI Taxonomy" id="2074819"/>
    <lineage>
        <taxon>Eukaryota</taxon>
        <taxon>Fungi</taxon>
        <taxon>Dikarya</taxon>
        <taxon>Ascomycota</taxon>
        <taxon>Pezizomycotina</taxon>
        <taxon>Sordariomycetes</taxon>
        <taxon>Sordariomycetidae</taxon>
        <taxon>Sordariales</taxon>
        <taxon>Chaetomiaceae</taxon>
        <taxon>Canariomyces</taxon>
    </lineage>
</organism>
<dbReference type="InterPro" id="IPR029021">
    <property type="entry name" value="Prot-tyrosine_phosphatase-like"/>
</dbReference>
<comment type="subcellular location">
    <subcellularLocation>
        <location evidence="1">Cytoplasm</location>
    </subcellularLocation>
</comment>
<dbReference type="PROSITE" id="PS00383">
    <property type="entry name" value="TYR_PHOSPHATASE_1"/>
    <property type="match status" value="1"/>
</dbReference>
<dbReference type="GO" id="GO:0016791">
    <property type="term" value="F:phosphatase activity"/>
    <property type="evidence" value="ECO:0007669"/>
    <property type="project" value="InterPro"/>
</dbReference>
<feature type="transmembrane region" description="Helical" evidence="7">
    <location>
        <begin position="286"/>
        <end position="308"/>
    </location>
</feature>
<evidence type="ECO:0000313" key="9">
    <source>
        <dbReference type="EMBL" id="KAK4115830.1"/>
    </source>
</evidence>
<dbReference type="InterPro" id="IPR016130">
    <property type="entry name" value="Tyr_Pase_AS"/>
</dbReference>
<dbReference type="InterPro" id="IPR004861">
    <property type="entry name" value="Siw14-like"/>
</dbReference>
<accession>A0AAN6TK21</accession>
<reference evidence="9" key="2">
    <citation type="submission" date="2023-05" db="EMBL/GenBank/DDBJ databases">
        <authorList>
            <consortium name="Lawrence Berkeley National Laboratory"/>
            <person name="Steindorff A."/>
            <person name="Hensen N."/>
            <person name="Bonometti L."/>
            <person name="Westerberg I."/>
            <person name="Brannstrom I.O."/>
            <person name="Guillou S."/>
            <person name="Cros-Aarteil S."/>
            <person name="Calhoun S."/>
            <person name="Haridas S."/>
            <person name="Kuo A."/>
            <person name="Mondo S."/>
            <person name="Pangilinan J."/>
            <person name="Riley R."/>
            <person name="Labutti K."/>
            <person name="Andreopoulos B."/>
            <person name="Lipzen A."/>
            <person name="Chen C."/>
            <person name="Yanf M."/>
            <person name="Daum C."/>
            <person name="Ng V."/>
            <person name="Clum A."/>
            <person name="Ohm R."/>
            <person name="Martin F."/>
            <person name="Silar P."/>
            <person name="Natvig D."/>
            <person name="Lalanne C."/>
            <person name="Gautier V."/>
            <person name="Ament-Velasquez S.L."/>
            <person name="Kruys A."/>
            <person name="Hutchinson M.I."/>
            <person name="Powell A.J."/>
            <person name="Barry K."/>
            <person name="Miller A.N."/>
            <person name="Grigoriev I.V."/>
            <person name="Debuchy R."/>
            <person name="Gladieux P."/>
            <person name="Thoren M.H."/>
            <person name="Johannesson H."/>
        </authorList>
    </citation>
    <scope>NUCLEOTIDE SEQUENCE</scope>
    <source>
        <strain evidence="9">CBS 508.74</strain>
    </source>
</reference>
<evidence type="ECO:0000259" key="8">
    <source>
        <dbReference type="PROSITE" id="PS50056"/>
    </source>
</evidence>
<dbReference type="Proteomes" id="UP001302812">
    <property type="component" value="Unassembled WGS sequence"/>
</dbReference>
<keyword evidence="7" id="KW-0812">Transmembrane</keyword>
<dbReference type="PRINTS" id="PR01911">
    <property type="entry name" value="PFDSPHPHTASE"/>
</dbReference>
<feature type="compositionally biased region" description="Polar residues" evidence="6">
    <location>
        <begin position="51"/>
        <end position="64"/>
    </location>
</feature>
<feature type="compositionally biased region" description="Basic and acidic residues" evidence="6">
    <location>
        <begin position="21"/>
        <end position="49"/>
    </location>
</feature>
<dbReference type="Pfam" id="PF03162">
    <property type="entry name" value="Y_phosphatase2"/>
    <property type="match status" value="1"/>
</dbReference>
<dbReference type="GO" id="GO:0005737">
    <property type="term" value="C:cytoplasm"/>
    <property type="evidence" value="ECO:0007669"/>
    <property type="project" value="UniProtKB-SubCell"/>
</dbReference>
<dbReference type="EMBL" id="MU853334">
    <property type="protein sequence ID" value="KAK4115830.1"/>
    <property type="molecule type" value="Genomic_DNA"/>
</dbReference>
<protein>
    <recommendedName>
        <fullName evidence="8">Tyrosine specific protein phosphatases domain-containing protein</fullName>
    </recommendedName>
</protein>
<dbReference type="PANTHER" id="PTHR31126">
    <property type="entry name" value="TYROSINE-PROTEIN PHOSPHATASE"/>
    <property type="match status" value="1"/>
</dbReference>
<dbReference type="GO" id="GO:0052840">
    <property type="term" value="F:inositol diphosphate tetrakisphosphate diphosphatase activity"/>
    <property type="evidence" value="ECO:0007669"/>
    <property type="project" value="TreeGrafter"/>
</dbReference>
<evidence type="ECO:0000256" key="4">
    <source>
        <dbReference type="ARBA" id="ARBA00047562"/>
    </source>
</evidence>
<keyword evidence="2" id="KW-0963">Cytoplasm</keyword>
<dbReference type="PROSITE" id="PS50056">
    <property type="entry name" value="TYR_PHOSPHATASE_2"/>
    <property type="match status" value="1"/>
</dbReference>
<comment type="caution">
    <text evidence="9">The sequence shown here is derived from an EMBL/GenBank/DDBJ whole genome shotgun (WGS) entry which is preliminary data.</text>
</comment>
<dbReference type="FunFam" id="3.90.190.10:FF:000035">
    <property type="entry name" value="Tyrosine phosphatase, putative"/>
    <property type="match status" value="1"/>
</dbReference>
<evidence type="ECO:0000313" key="10">
    <source>
        <dbReference type="Proteomes" id="UP001302812"/>
    </source>
</evidence>
<dbReference type="PANTHER" id="PTHR31126:SF48">
    <property type="entry name" value="INOSITOL PHOSPHATASE SIW14"/>
    <property type="match status" value="1"/>
</dbReference>
<comment type="catalytic activity">
    <reaction evidence="4">
        <text>3,5-bis(diphospho)-1D-myo-inositol 1,2,4,6-tetrakisphosphate + H2O = 3-diphospho-1D-myo-inositol 1,2,4,5,6-pentakisphosphate + phosphate + 2 H(+)</text>
        <dbReference type="Rhea" id="RHEA:56312"/>
        <dbReference type="ChEBI" id="CHEBI:15377"/>
        <dbReference type="ChEBI" id="CHEBI:15378"/>
        <dbReference type="ChEBI" id="CHEBI:43474"/>
        <dbReference type="ChEBI" id="CHEBI:140372"/>
        <dbReference type="ChEBI" id="CHEBI:140374"/>
        <dbReference type="EC" id="3.6.1.52"/>
    </reaction>
    <physiologicalReaction direction="left-to-right" evidence="4">
        <dbReference type="Rhea" id="RHEA:56313"/>
    </physiologicalReaction>
</comment>
<evidence type="ECO:0000256" key="5">
    <source>
        <dbReference type="ARBA" id="ARBA00048424"/>
    </source>
</evidence>
<dbReference type="AlphaFoldDB" id="A0AAN6TK21"/>
<dbReference type="Gene3D" id="3.90.190.10">
    <property type="entry name" value="Protein tyrosine phosphatase superfamily"/>
    <property type="match status" value="1"/>
</dbReference>
<dbReference type="GeneID" id="89940730"/>
<keyword evidence="7" id="KW-0472">Membrane</keyword>
<keyword evidence="3" id="KW-0378">Hydrolase</keyword>
<dbReference type="RefSeq" id="XP_064673400.1">
    <property type="nucleotide sequence ID" value="XM_064816605.1"/>
</dbReference>
<dbReference type="InterPro" id="IPR020428">
    <property type="entry name" value="PFA-DSPs"/>
</dbReference>
<keyword evidence="10" id="KW-1185">Reference proteome</keyword>
<evidence type="ECO:0000256" key="6">
    <source>
        <dbReference type="SAM" id="MobiDB-lite"/>
    </source>
</evidence>
<evidence type="ECO:0000256" key="1">
    <source>
        <dbReference type="ARBA" id="ARBA00004496"/>
    </source>
</evidence>
<feature type="region of interest" description="Disordered" evidence="6">
    <location>
        <begin position="1"/>
        <end position="79"/>
    </location>
</feature>
<evidence type="ECO:0000256" key="7">
    <source>
        <dbReference type="SAM" id="Phobius"/>
    </source>
</evidence>
<keyword evidence="7" id="KW-1133">Transmembrane helix</keyword>
<feature type="domain" description="Tyrosine specific protein phosphatases" evidence="8">
    <location>
        <begin position="199"/>
        <end position="230"/>
    </location>
</feature>
<evidence type="ECO:0000256" key="3">
    <source>
        <dbReference type="ARBA" id="ARBA00022801"/>
    </source>
</evidence>
<comment type="catalytic activity">
    <reaction evidence="5">
        <text>6-diphospho-1D-myo-inositol pentakisphosphate + H2O = 1D-myo-inositol hexakisphosphate + phosphate + H(+)</text>
        <dbReference type="Rhea" id="RHEA:79703"/>
        <dbReference type="ChEBI" id="CHEBI:15377"/>
        <dbReference type="ChEBI" id="CHEBI:15378"/>
        <dbReference type="ChEBI" id="CHEBI:43474"/>
        <dbReference type="ChEBI" id="CHEBI:58130"/>
        <dbReference type="ChEBI" id="CHEBI:230534"/>
        <dbReference type="EC" id="3.6.1.52"/>
    </reaction>
    <physiologicalReaction direction="left-to-right" evidence="5">
        <dbReference type="Rhea" id="RHEA:79704"/>
    </physiologicalReaction>
</comment>
<gene>
    <name evidence="9" type="ORF">N656DRAFT_787440</name>
</gene>
<sequence length="317" mass="35640">MLLGDKAVVSKRSARPYVEYDMGKETQEDQPSRMAKQEEAELGEADRRHSISTGTVHSSQTSFEASPLVRPADEESEDGASWLATRDRRGGDVDLSDAFHPPATTTHPAYSITELVENLPAGTRPANFGIVVPGVYRSSFPQSEDYAFIEGLKLKTIITLVRKEFPEGHEAFIKKNNIRQCVIDMKGTKKEDIPIKTMKSILRLVLDRRNHPLLIHCNHGKHRTGCVVAVVRKLSGWDLGSIISEYKSYADPKARDCDITYITGFDLANISNLFREASWPFRTERFLRATFFAFVMILIWLGSSTRIATAPNRKLPK</sequence>
<proteinExistence type="predicted"/>
<evidence type="ECO:0000256" key="2">
    <source>
        <dbReference type="ARBA" id="ARBA00022490"/>
    </source>
</evidence>
<dbReference type="SUPFAM" id="SSF52799">
    <property type="entry name" value="(Phosphotyrosine protein) phosphatases II"/>
    <property type="match status" value="1"/>
</dbReference>
<name>A0AAN6TK21_9PEZI</name>
<reference evidence="9" key="1">
    <citation type="journal article" date="2023" name="Mol. Phylogenet. Evol.">
        <title>Genome-scale phylogeny and comparative genomics of the fungal order Sordariales.</title>
        <authorList>
            <person name="Hensen N."/>
            <person name="Bonometti L."/>
            <person name="Westerberg I."/>
            <person name="Brannstrom I.O."/>
            <person name="Guillou S."/>
            <person name="Cros-Aarteil S."/>
            <person name="Calhoun S."/>
            <person name="Haridas S."/>
            <person name="Kuo A."/>
            <person name="Mondo S."/>
            <person name="Pangilinan J."/>
            <person name="Riley R."/>
            <person name="LaButti K."/>
            <person name="Andreopoulos B."/>
            <person name="Lipzen A."/>
            <person name="Chen C."/>
            <person name="Yan M."/>
            <person name="Daum C."/>
            <person name="Ng V."/>
            <person name="Clum A."/>
            <person name="Steindorff A."/>
            <person name="Ohm R.A."/>
            <person name="Martin F."/>
            <person name="Silar P."/>
            <person name="Natvig D.O."/>
            <person name="Lalanne C."/>
            <person name="Gautier V."/>
            <person name="Ament-Velasquez S.L."/>
            <person name="Kruys A."/>
            <person name="Hutchinson M.I."/>
            <person name="Powell A.J."/>
            <person name="Barry K."/>
            <person name="Miller A.N."/>
            <person name="Grigoriev I.V."/>
            <person name="Debuchy R."/>
            <person name="Gladieux P."/>
            <person name="Hiltunen Thoren M."/>
            <person name="Johannesson H."/>
        </authorList>
    </citation>
    <scope>NUCLEOTIDE SEQUENCE</scope>
    <source>
        <strain evidence="9">CBS 508.74</strain>
    </source>
</reference>
<dbReference type="InterPro" id="IPR000387">
    <property type="entry name" value="Tyr_Pase_dom"/>
</dbReference>